<evidence type="ECO:0000313" key="2">
    <source>
        <dbReference type="EMBL" id="GMI40719.1"/>
    </source>
</evidence>
<evidence type="ECO:0000256" key="1">
    <source>
        <dbReference type="SAM" id="MobiDB-lite"/>
    </source>
</evidence>
<name>A0ABQ6N5U9_9STRA</name>
<sequence length="144" mass="15143">YGYRTTPEIMAAMNANAELKENLSAVAHLIHGSSEGRFSVRYCTPPGGLTKAEVEGVGYQWADLESTKKAVDFSNLKDGVNVVNGEEIFYISNPALGLWSLESKFEKEEVSSGGGGDRKRAKVDVAGGKQNAVDGSGGVGGSKA</sequence>
<organism evidence="2 3">
    <name type="scientific">Tetraparma gracilis</name>
    <dbReference type="NCBI Taxonomy" id="2962635"/>
    <lineage>
        <taxon>Eukaryota</taxon>
        <taxon>Sar</taxon>
        <taxon>Stramenopiles</taxon>
        <taxon>Ochrophyta</taxon>
        <taxon>Bolidophyceae</taxon>
        <taxon>Parmales</taxon>
        <taxon>Triparmaceae</taxon>
        <taxon>Tetraparma</taxon>
    </lineage>
</organism>
<feature type="region of interest" description="Disordered" evidence="1">
    <location>
        <begin position="108"/>
        <end position="144"/>
    </location>
</feature>
<dbReference type="Gene3D" id="3.90.226.30">
    <property type="match status" value="1"/>
</dbReference>
<dbReference type="InterPro" id="IPR043166">
    <property type="entry name" value="LarA-like_C"/>
</dbReference>
<feature type="compositionally biased region" description="Gly residues" evidence="1">
    <location>
        <begin position="135"/>
        <end position="144"/>
    </location>
</feature>
<proteinExistence type="predicted"/>
<evidence type="ECO:0000313" key="3">
    <source>
        <dbReference type="Proteomes" id="UP001165060"/>
    </source>
</evidence>
<protein>
    <submittedName>
        <fullName evidence="2">Uncharacterized protein</fullName>
    </submittedName>
</protein>
<comment type="caution">
    <text evidence="2">The sequence shown here is derived from an EMBL/GenBank/DDBJ whole genome shotgun (WGS) entry which is preliminary data.</text>
</comment>
<reference evidence="2 3" key="1">
    <citation type="journal article" date="2023" name="Commun. Biol.">
        <title>Genome analysis of Parmales, the sister group of diatoms, reveals the evolutionary specialization of diatoms from phago-mixotrophs to photoautotrophs.</title>
        <authorList>
            <person name="Ban H."/>
            <person name="Sato S."/>
            <person name="Yoshikawa S."/>
            <person name="Yamada K."/>
            <person name="Nakamura Y."/>
            <person name="Ichinomiya M."/>
            <person name="Sato N."/>
            <person name="Blanc-Mathieu R."/>
            <person name="Endo H."/>
            <person name="Kuwata A."/>
            <person name="Ogata H."/>
        </authorList>
    </citation>
    <scope>NUCLEOTIDE SEQUENCE [LARGE SCALE GENOMIC DNA]</scope>
</reference>
<dbReference type="EMBL" id="BRYB01002177">
    <property type="protein sequence ID" value="GMI40719.1"/>
    <property type="molecule type" value="Genomic_DNA"/>
</dbReference>
<gene>
    <name evidence="2" type="ORF">TeGR_g5568</name>
</gene>
<dbReference type="Proteomes" id="UP001165060">
    <property type="component" value="Unassembled WGS sequence"/>
</dbReference>
<accession>A0ABQ6N5U9</accession>
<feature type="non-terminal residue" evidence="2">
    <location>
        <position position="1"/>
    </location>
</feature>
<keyword evidence="3" id="KW-1185">Reference proteome</keyword>